<dbReference type="InterPro" id="IPR016197">
    <property type="entry name" value="Chromo-like_dom_sf"/>
</dbReference>
<dbReference type="GO" id="GO:0031934">
    <property type="term" value="C:mating-type region heterochromatin"/>
    <property type="evidence" value="ECO:0007669"/>
    <property type="project" value="EnsemblFungi"/>
</dbReference>
<dbReference type="GO" id="GO:0033696">
    <property type="term" value="P:heterochromatin boundary formation"/>
    <property type="evidence" value="ECO:0007669"/>
    <property type="project" value="EnsemblFungi"/>
</dbReference>
<feature type="domain" description="Chromo" evidence="4">
    <location>
        <begin position="118"/>
        <end position="178"/>
    </location>
</feature>
<accession>B6JYE1</accession>
<dbReference type="GO" id="GO:0044820">
    <property type="term" value="P:mitotic telomere tethering at nuclear periphery"/>
    <property type="evidence" value="ECO:0007669"/>
    <property type="project" value="EnsemblFungi"/>
</dbReference>
<dbReference type="GO" id="GO:0003677">
    <property type="term" value="F:DNA binding"/>
    <property type="evidence" value="ECO:0007669"/>
    <property type="project" value="EnsemblFungi"/>
</dbReference>
<dbReference type="PANTHER" id="PTHR22812">
    <property type="entry name" value="CHROMOBOX PROTEIN"/>
    <property type="match status" value="1"/>
</dbReference>
<dbReference type="OMA" id="HSAHVAM"/>
<dbReference type="GO" id="GO:1990343">
    <property type="term" value="C:heterochromatin domain"/>
    <property type="evidence" value="ECO:0000269"/>
    <property type="project" value="JaponicusDB"/>
</dbReference>
<dbReference type="GO" id="GO:0005634">
    <property type="term" value="C:nucleus"/>
    <property type="evidence" value="ECO:0007669"/>
    <property type="project" value="UniProtKB-SubCell"/>
</dbReference>
<dbReference type="RefSeq" id="XP_002172852.2">
    <property type="nucleotide sequence ID" value="XM_002172816.2"/>
</dbReference>
<dbReference type="InterPro" id="IPR051219">
    <property type="entry name" value="Heterochromatin_chromo-domain"/>
</dbReference>
<dbReference type="GO" id="GO:0003723">
    <property type="term" value="F:RNA binding"/>
    <property type="evidence" value="ECO:0007669"/>
    <property type="project" value="EnsemblFungi"/>
</dbReference>
<protein>
    <submittedName>
        <fullName evidence="5">Chromodomain protein Swi6</fullName>
    </submittedName>
</protein>
<feature type="compositionally biased region" description="Acidic residues" evidence="3">
    <location>
        <begin position="269"/>
        <end position="293"/>
    </location>
</feature>
<feature type="compositionally biased region" description="Basic residues" evidence="3">
    <location>
        <begin position="299"/>
        <end position="311"/>
    </location>
</feature>
<dbReference type="PROSITE" id="PS00598">
    <property type="entry name" value="CHROMO_1"/>
    <property type="match status" value="1"/>
</dbReference>
<dbReference type="GO" id="GO:0042802">
    <property type="term" value="F:identical protein binding"/>
    <property type="evidence" value="ECO:0007669"/>
    <property type="project" value="EnsemblFungi"/>
</dbReference>
<reference evidence="5 7" key="1">
    <citation type="journal article" date="2011" name="Science">
        <title>Comparative functional genomics of the fission yeasts.</title>
        <authorList>
            <person name="Rhind N."/>
            <person name="Chen Z."/>
            <person name="Yassour M."/>
            <person name="Thompson D.A."/>
            <person name="Haas B.J."/>
            <person name="Habib N."/>
            <person name="Wapinski I."/>
            <person name="Roy S."/>
            <person name="Lin M.F."/>
            <person name="Heiman D.I."/>
            <person name="Young S.K."/>
            <person name="Furuya K."/>
            <person name="Guo Y."/>
            <person name="Pidoux A."/>
            <person name="Chen H.M."/>
            <person name="Robbertse B."/>
            <person name="Goldberg J.M."/>
            <person name="Aoki K."/>
            <person name="Bayne E.H."/>
            <person name="Berlin A.M."/>
            <person name="Desjardins C.A."/>
            <person name="Dobbs E."/>
            <person name="Dukaj L."/>
            <person name="Fan L."/>
            <person name="FitzGerald M.G."/>
            <person name="French C."/>
            <person name="Gujja S."/>
            <person name="Hansen K."/>
            <person name="Keifenheim D."/>
            <person name="Levin J.Z."/>
            <person name="Mosher R.A."/>
            <person name="Mueller C.A."/>
            <person name="Pfiffner J."/>
            <person name="Priest M."/>
            <person name="Russ C."/>
            <person name="Smialowska A."/>
            <person name="Swoboda P."/>
            <person name="Sykes S.M."/>
            <person name="Vaughn M."/>
            <person name="Vengrova S."/>
            <person name="Yoder R."/>
            <person name="Zeng Q."/>
            <person name="Allshire R."/>
            <person name="Baulcombe D."/>
            <person name="Birren B.W."/>
            <person name="Brown W."/>
            <person name="Ekwall K."/>
            <person name="Kellis M."/>
            <person name="Leatherwood J."/>
            <person name="Levin H."/>
            <person name="Margalit H."/>
            <person name="Martienssen R."/>
            <person name="Nieduszynski C.A."/>
            <person name="Spatafora J.W."/>
            <person name="Friedman N."/>
            <person name="Dalgaard J.Z."/>
            <person name="Baumann P."/>
            <person name="Niki H."/>
            <person name="Regev A."/>
            <person name="Nusbaum C."/>
        </authorList>
    </citation>
    <scope>NUCLEOTIDE SEQUENCE [LARGE SCALE GENOMIC DNA]</scope>
    <source>
        <strain evidence="7">yFS275 / FY16936</strain>
    </source>
</reference>
<dbReference type="CDD" id="cd18657">
    <property type="entry name" value="CSD_Swi6"/>
    <property type="match status" value="1"/>
</dbReference>
<evidence type="ECO:0000313" key="5">
    <source>
        <dbReference type="EMBL" id="EEB06559.2"/>
    </source>
</evidence>
<dbReference type="OrthoDB" id="433924at2759"/>
<feature type="compositionally biased region" description="Acidic residues" evidence="3">
    <location>
        <begin position="406"/>
        <end position="429"/>
    </location>
</feature>
<feature type="compositionally biased region" description="Basic residues" evidence="3">
    <location>
        <begin position="255"/>
        <end position="265"/>
    </location>
</feature>
<dbReference type="GO" id="GO:0033562">
    <property type="term" value="P:co-transcriptional gene silencing by RNA interference machinery"/>
    <property type="evidence" value="ECO:0007669"/>
    <property type="project" value="EnsemblFungi"/>
</dbReference>
<dbReference type="GeneID" id="7052288"/>
<dbReference type="SMART" id="SM00300">
    <property type="entry name" value="ChSh"/>
    <property type="match status" value="1"/>
</dbReference>
<dbReference type="InterPro" id="IPR000953">
    <property type="entry name" value="Chromo/chromo_shadow_dom"/>
</dbReference>
<dbReference type="GO" id="GO:0140727">
    <property type="term" value="P:siRNA-mediated pericentric heterochromatin formation"/>
    <property type="evidence" value="ECO:0007669"/>
    <property type="project" value="EnsemblFungi"/>
</dbReference>
<evidence type="ECO:0000313" key="7">
    <source>
        <dbReference type="Proteomes" id="UP000001744"/>
    </source>
</evidence>
<dbReference type="GO" id="GO:0007534">
    <property type="term" value="P:gene conversion at mating-type locus"/>
    <property type="evidence" value="ECO:0007669"/>
    <property type="project" value="EnsemblFungi"/>
</dbReference>
<dbReference type="GO" id="GO:0062072">
    <property type="term" value="F:histone H3K9me2/3 reader activity"/>
    <property type="evidence" value="ECO:0007669"/>
    <property type="project" value="EnsemblFungi"/>
</dbReference>
<dbReference type="SUPFAM" id="SSF54160">
    <property type="entry name" value="Chromo domain-like"/>
    <property type="match status" value="2"/>
</dbReference>
<evidence type="ECO:0000313" key="6">
    <source>
        <dbReference type="JaponicusDB" id="SJAG_01601"/>
    </source>
</evidence>
<dbReference type="eggNOG" id="KOG1911">
    <property type="taxonomic scope" value="Eukaryota"/>
</dbReference>
<dbReference type="GO" id="GO:1990342">
    <property type="term" value="C:heterochromatin island"/>
    <property type="evidence" value="ECO:0007669"/>
    <property type="project" value="EnsemblFungi"/>
</dbReference>
<feature type="region of interest" description="Disordered" evidence="3">
    <location>
        <begin position="401"/>
        <end position="429"/>
    </location>
</feature>
<dbReference type="VEuPathDB" id="FungiDB:SJAG_01601"/>
<proteinExistence type="predicted"/>
<feature type="compositionally biased region" description="Acidic residues" evidence="3">
    <location>
        <begin position="319"/>
        <end position="331"/>
    </location>
</feature>
<organism evidence="5 7">
    <name type="scientific">Schizosaccharomyces japonicus (strain yFS275 / FY16936)</name>
    <name type="common">Fission yeast</name>
    <dbReference type="NCBI Taxonomy" id="402676"/>
    <lineage>
        <taxon>Eukaryota</taxon>
        <taxon>Fungi</taxon>
        <taxon>Dikarya</taxon>
        <taxon>Ascomycota</taxon>
        <taxon>Taphrinomycotina</taxon>
        <taxon>Schizosaccharomycetes</taxon>
        <taxon>Schizosaccharomycetales</taxon>
        <taxon>Schizosaccharomycetaceae</taxon>
        <taxon>Schizosaccharomyces</taxon>
    </lineage>
</organism>
<feature type="region of interest" description="Disordered" evidence="3">
    <location>
        <begin position="32"/>
        <end position="116"/>
    </location>
</feature>
<gene>
    <name evidence="6" type="primary">swi6</name>
    <name evidence="5" type="ORF">SJAG_01601</name>
</gene>
<dbReference type="Pfam" id="PF00385">
    <property type="entry name" value="Chromo"/>
    <property type="match status" value="1"/>
</dbReference>
<dbReference type="GO" id="GO:0031507">
    <property type="term" value="P:heterochromatin formation"/>
    <property type="evidence" value="ECO:0000318"/>
    <property type="project" value="GO_Central"/>
</dbReference>
<feature type="compositionally biased region" description="Low complexity" evidence="3">
    <location>
        <begin position="47"/>
        <end position="59"/>
    </location>
</feature>
<dbReference type="PROSITE" id="PS50013">
    <property type="entry name" value="CHROMO_2"/>
    <property type="match status" value="1"/>
</dbReference>
<dbReference type="InterPro" id="IPR023780">
    <property type="entry name" value="Chromo_domain"/>
</dbReference>
<evidence type="ECO:0000259" key="4">
    <source>
        <dbReference type="PROSITE" id="PS50013"/>
    </source>
</evidence>
<evidence type="ECO:0000256" key="1">
    <source>
        <dbReference type="ARBA" id="ARBA00004123"/>
    </source>
</evidence>
<dbReference type="GO" id="GO:0030466">
    <property type="term" value="P:silent mating-type cassette heterochromatin formation"/>
    <property type="evidence" value="ECO:0007669"/>
    <property type="project" value="EnsemblFungi"/>
</dbReference>
<dbReference type="GO" id="GO:0140720">
    <property type="term" value="C:subtelomeric heterochromatin"/>
    <property type="evidence" value="ECO:0007669"/>
    <property type="project" value="EnsemblFungi"/>
</dbReference>
<name>B6JYE1_SCHJY</name>
<keyword evidence="2" id="KW-0539">Nucleus</keyword>
<dbReference type="InterPro" id="IPR008251">
    <property type="entry name" value="Chromo_shadow_dom"/>
</dbReference>
<feature type="compositionally biased region" description="Acidic residues" evidence="3">
    <location>
        <begin position="227"/>
        <end position="237"/>
    </location>
</feature>
<dbReference type="HOGENOM" id="CLU_639612_0_0_1"/>
<dbReference type="AlphaFoldDB" id="B6JYE1"/>
<feature type="region of interest" description="Disordered" evidence="3">
    <location>
        <begin position="168"/>
        <end position="335"/>
    </location>
</feature>
<evidence type="ECO:0000256" key="3">
    <source>
        <dbReference type="SAM" id="MobiDB-lite"/>
    </source>
</evidence>
<keyword evidence="7" id="KW-1185">Reference proteome</keyword>
<evidence type="ECO:0000256" key="2">
    <source>
        <dbReference type="ARBA" id="ARBA00023242"/>
    </source>
</evidence>
<dbReference type="GO" id="GO:0005721">
    <property type="term" value="C:pericentric heterochromatin"/>
    <property type="evidence" value="ECO:0000318"/>
    <property type="project" value="GO_Central"/>
</dbReference>
<dbReference type="Gene3D" id="2.40.50.40">
    <property type="match status" value="2"/>
</dbReference>
<dbReference type="GO" id="GO:0071962">
    <property type="term" value="P:mitotic sister chromatid cohesion, centromeric"/>
    <property type="evidence" value="ECO:0007669"/>
    <property type="project" value="EnsemblFungi"/>
</dbReference>
<dbReference type="Proteomes" id="UP000001744">
    <property type="component" value="Unassembled WGS sequence"/>
</dbReference>
<dbReference type="STRING" id="402676.B6JYE1"/>
<dbReference type="SMART" id="SM00298">
    <property type="entry name" value="CHROMO"/>
    <property type="match status" value="1"/>
</dbReference>
<comment type="subcellular location">
    <subcellularLocation>
        <location evidence="1">Nucleus</location>
    </subcellularLocation>
</comment>
<feature type="compositionally biased region" description="Acidic residues" evidence="3">
    <location>
        <begin position="104"/>
        <end position="116"/>
    </location>
</feature>
<dbReference type="GO" id="GO:1990758">
    <property type="term" value="P:mitotic sister chromatid biorientation"/>
    <property type="evidence" value="ECO:0007669"/>
    <property type="project" value="EnsemblFungi"/>
</dbReference>
<dbReference type="GO" id="GO:0031509">
    <property type="term" value="P:subtelomeric heterochromatin formation"/>
    <property type="evidence" value="ECO:0007669"/>
    <property type="project" value="EnsemblFungi"/>
</dbReference>
<dbReference type="GO" id="GO:0000779">
    <property type="term" value="C:condensed chromosome, centromeric region"/>
    <property type="evidence" value="ECO:0007669"/>
    <property type="project" value="EnsemblFungi"/>
</dbReference>
<dbReference type="EMBL" id="KE651168">
    <property type="protein sequence ID" value="EEB06559.2"/>
    <property type="molecule type" value="Genomic_DNA"/>
</dbReference>
<dbReference type="GO" id="GO:0007535">
    <property type="term" value="P:donor selection"/>
    <property type="evidence" value="ECO:0007669"/>
    <property type="project" value="EnsemblFungi"/>
</dbReference>
<dbReference type="InterPro" id="IPR023779">
    <property type="entry name" value="Chromodomain_CS"/>
</dbReference>
<sequence>MTYSITSLACTTCTLGGIETHLRQFKQHLHRHSAHVAMGNTTRTYKRSSGTRSSLSGSKKNQDQEASSSDSEVYEKISDHELDDEKEPKDNAPDDENAENKDAESEDSNDNDEGEEEYVVEKILDHRVKRGVFWYLLKWEGYDKPEDNTWSSEADCTGCKELIENYWAEHGGRPEKRTRKRTTRKTDSDAAEQPAPKSRRTSQRTASKAASGDEGTATRSTAKQADADIEPSDEEDVPVSKKSRAAAKSAEKTATKRRPGRPRKKAVSEEEEDTEFEAEEEEKEEVESQESDTAEVTTKKTKSTRKSKRRESKTVEAIESGEEDEAPELPTDEQLSLDKLEAMDSWEDLISSIDTIERRNDGSLQIYLTWKNGAISHHDSRITNKKCPQKMLEFYERHLTFRENANDDENEEGKEEGNDEDDMNDLVSD</sequence>
<dbReference type="Pfam" id="PF01393">
    <property type="entry name" value="Chromo_shadow"/>
    <property type="match status" value="1"/>
</dbReference>
<dbReference type="JaponicusDB" id="SJAG_01601">
    <property type="gene designation" value="swi6"/>
</dbReference>
<feature type="compositionally biased region" description="Basic and acidic residues" evidence="3">
    <location>
        <begin position="86"/>
        <end position="103"/>
    </location>
</feature>
<dbReference type="GO" id="GO:0003682">
    <property type="term" value="F:chromatin binding"/>
    <property type="evidence" value="ECO:0000318"/>
    <property type="project" value="GO_Central"/>
</dbReference>